<dbReference type="AlphaFoldDB" id="A0ABD2C589"/>
<sequence>MVAWRTLQRRSRYQTIHQDPVGLESGSFCGSTSSTFDHKQDILAGRLQLSHVAGLNLTGGGFCHSQPTPPFTIGTASPDPMALFRRV</sequence>
<reference evidence="1 2" key="1">
    <citation type="journal article" date="2024" name="Ann. Entomol. Soc. Am.">
        <title>Genomic analyses of the southern and eastern yellowjacket wasps (Hymenoptera: Vespidae) reveal evolutionary signatures of social life.</title>
        <authorList>
            <person name="Catto M.A."/>
            <person name="Caine P.B."/>
            <person name="Orr S.E."/>
            <person name="Hunt B.G."/>
            <person name="Goodisman M.A.D."/>
        </authorList>
    </citation>
    <scope>NUCLEOTIDE SEQUENCE [LARGE SCALE GENOMIC DNA]</scope>
    <source>
        <strain evidence="1">233</strain>
        <tissue evidence="1">Head and thorax</tissue>
    </source>
</reference>
<keyword evidence="2" id="KW-1185">Reference proteome</keyword>
<proteinExistence type="predicted"/>
<protein>
    <submittedName>
        <fullName evidence="1">Uncharacterized protein</fullName>
    </submittedName>
</protein>
<gene>
    <name evidence="1" type="ORF">V1478_000346</name>
</gene>
<evidence type="ECO:0000313" key="1">
    <source>
        <dbReference type="EMBL" id="KAL2740205.1"/>
    </source>
</evidence>
<evidence type="ECO:0000313" key="2">
    <source>
        <dbReference type="Proteomes" id="UP001607302"/>
    </source>
</evidence>
<dbReference type="Proteomes" id="UP001607302">
    <property type="component" value="Unassembled WGS sequence"/>
</dbReference>
<comment type="caution">
    <text evidence="1">The sequence shown here is derived from an EMBL/GenBank/DDBJ whole genome shotgun (WGS) entry which is preliminary data.</text>
</comment>
<name>A0ABD2C589_VESSQ</name>
<organism evidence="1 2">
    <name type="scientific">Vespula squamosa</name>
    <name type="common">Southern yellow jacket</name>
    <name type="synonym">Wasp</name>
    <dbReference type="NCBI Taxonomy" id="30214"/>
    <lineage>
        <taxon>Eukaryota</taxon>
        <taxon>Metazoa</taxon>
        <taxon>Ecdysozoa</taxon>
        <taxon>Arthropoda</taxon>
        <taxon>Hexapoda</taxon>
        <taxon>Insecta</taxon>
        <taxon>Pterygota</taxon>
        <taxon>Neoptera</taxon>
        <taxon>Endopterygota</taxon>
        <taxon>Hymenoptera</taxon>
        <taxon>Apocrita</taxon>
        <taxon>Aculeata</taxon>
        <taxon>Vespoidea</taxon>
        <taxon>Vespidae</taxon>
        <taxon>Vespinae</taxon>
        <taxon>Vespula</taxon>
    </lineage>
</organism>
<dbReference type="EMBL" id="JAUDFV010000020">
    <property type="protein sequence ID" value="KAL2740205.1"/>
    <property type="molecule type" value="Genomic_DNA"/>
</dbReference>
<accession>A0ABD2C589</accession>